<keyword evidence="3" id="KW-0479">Metal-binding</keyword>
<keyword evidence="10" id="KW-1185">Reference proteome</keyword>
<keyword evidence="7" id="KW-0812">Transmembrane</keyword>
<accession>A0A1H5SS13</accession>
<dbReference type="PROSITE" id="PS00198">
    <property type="entry name" value="4FE4S_FER_1"/>
    <property type="match status" value="2"/>
</dbReference>
<dbReference type="Proteomes" id="UP000236728">
    <property type="component" value="Unassembled WGS sequence"/>
</dbReference>
<keyword evidence="6 7" id="KW-0472">Membrane</keyword>
<evidence type="ECO:0000256" key="6">
    <source>
        <dbReference type="ARBA" id="ARBA00023136"/>
    </source>
</evidence>
<evidence type="ECO:0000313" key="9">
    <source>
        <dbReference type="EMBL" id="SEF53325.1"/>
    </source>
</evidence>
<keyword evidence="5" id="KW-0411">Iron-sulfur</keyword>
<evidence type="ECO:0000256" key="3">
    <source>
        <dbReference type="ARBA" id="ARBA00022723"/>
    </source>
</evidence>
<proteinExistence type="predicted"/>
<dbReference type="InterPro" id="IPR017896">
    <property type="entry name" value="4Fe4S_Fe-S-bd"/>
</dbReference>
<dbReference type="GO" id="GO:0005886">
    <property type="term" value="C:plasma membrane"/>
    <property type="evidence" value="ECO:0007669"/>
    <property type="project" value="UniProtKB-SubCell"/>
</dbReference>
<organism evidence="9 10">
    <name type="scientific">Bryocella elongata</name>
    <dbReference type="NCBI Taxonomy" id="863522"/>
    <lineage>
        <taxon>Bacteria</taxon>
        <taxon>Pseudomonadati</taxon>
        <taxon>Acidobacteriota</taxon>
        <taxon>Terriglobia</taxon>
        <taxon>Terriglobales</taxon>
        <taxon>Acidobacteriaceae</taxon>
        <taxon>Bryocella</taxon>
    </lineage>
</organism>
<evidence type="ECO:0000256" key="2">
    <source>
        <dbReference type="ARBA" id="ARBA00022475"/>
    </source>
</evidence>
<keyword evidence="4" id="KW-0408">Iron</keyword>
<dbReference type="SUPFAM" id="SSF54862">
    <property type="entry name" value="4Fe-4S ferredoxins"/>
    <property type="match status" value="1"/>
</dbReference>
<dbReference type="OrthoDB" id="9806398at2"/>
<feature type="domain" description="4Fe-4S ferredoxin-type" evidence="8">
    <location>
        <begin position="242"/>
        <end position="273"/>
    </location>
</feature>
<evidence type="ECO:0000256" key="1">
    <source>
        <dbReference type="ARBA" id="ARBA00004236"/>
    </source>
</evidence>
<keyword evidence="7" id="KW-1133">Transmembrane helix</keyword>
<dbReference type="PANTHER" id="PTHR30224:SF4">
    <property type="entry name" value="ELECTRON TRANSPORT PROTEIN YCCM-RELATED"/>
    <property type="match status" value="1"/>
</dbReference>
<feature type="transmembrane region" description="Helical" evidence="7">
    <location>
        <begin position="196"/>
        <end position="218"/>
    </location>
</feature>
<protein>
    <submittedName>
        <fullName evidence="9">4Fe-4S binding domain-containing protein</fullName>
    </submittedName>
</protein>
<dbReference type="Pfam" id="PF12801">
    <property type="entry name" value="Fer4_5"/>
    <property type="match status" value="2"/>
</dbReference>
<dbReference type="GO" id="GO:0051536">
    <property type="term" value="F:iron-sulfur cluster binding"/>
    <property type="evidence" value="ECO:0007669"/>
    <property type="project" value="UniProtKB-KW"/>
</dbReference>
<evidence type="ECO:0000256" key="7">
    <source>
        <dbReference type="SAM" id="Phobius"/>
    </source>
</evidence>
<dbReference type="EMBL" id="FNVA01000001">
    <property type="protein sequence ID" value="SEF53325.1"/>
    <property type="molecule type" value="Genomic_DNA"/>
</dbReference>
<dbReference type="GO" id="GO:0046872">
    <property type="term" value="F:metal ion binding"/>
    <property type="evidence" value="ECO:0007669"/>
    <property type="project" value="UniProtKB-KW"/>
</dbReference>
<evidence type="ECO:0000256" key="5">
    <source>
        <dbReference type="ARBA" id="ARBA00023014"/>
    </source>
</evidence>
<dbReference type="InterPro" id="IPR052378">
    <property type="entry name" value="NosR_regulator"/>
</dbReference>
<dbReference type="PANTHER" id="PTHR30224">
    <property type="entry name" value="ELECTRON TRANSPORT PROTEIN"/>
    <property type="match status" value="1"/>
</dbReference>
<feature type="transmembrane region" description="Helical" evidence="7">
    <location>
        <begin position="86"/>
        <end position="112"/>
    </location>
</feature>
<feature type="transmembrane region" description="Helical" evidence="7">
    <location>
        <begin position="314"/>
        <end position="335"/>
    </location>
</feature>
<evidence type="ECO:0000256" key="4">
    <source>
        <dbReference type="ARBA" id="ARBA00023004"/>
    </source>
</evidence>
<keyword evidence="2" id="KW-1003">Cell membrane</keyword>
<evidence type="ECO:0000259" key="8">
    <source>
        <dbReference type="PROSITE" id="PS51379"/>
    </source>
</evidence>
<dbReference type="AlphaFoldDB" id="A0A1H5SS13"/>
<comment type="subcellular location">
    <subcellularLocation>
        <location evidence="1">Cell membrane</location>
    </subcellularLocation>
</comment>
<feature type="transmembrane region" description="Helical" evidence="7">
    <location>
        <begin position="157"/>
        <end position="176"/>
    </location>
</feature>
<dbReference type="Pfam" id="PF13237">
    <property type="entry name" value="Fer4_10"/>
    <property type="match status" value="1"/>
</dbReference>
<gene>
    <name evidence="9" type="ORF">SAMN05421819_0333</name>
</gene>
<dbReference type="InterPro" id="IPR017900">
    <property type="entry name" value="4Fe4S_Fe_S_CS"/>
</dbReference>
<reference evidence="9 10" key="1">
    <citation type="submission" date="2016-10" db="EMBL/GenBank/DDBJ databases">
        <authorList>
            <person name="de Groot N.N."/>
        </authorList>
    </citation>
    <scope>NUCLEOTIDE SEQUENCE [LARGE SCALE GENOMIC DNA]</scope>
    <source>
        <strain evidence="9 10">DSM 22489</strain>
    </source>
</reference>
<evidence type="ECO:0000313" key="10">
    <source>
        <dbReference type="Proteomes" id="UP000236728"/>
    </source>
</evidence>
<dbReference type="RefSeq" id="WP_103931280.1">
    <property type="nucleotide sequence ID" value="NZ_FNVA01000001.1"/>
</dbReference>
<dbReference type="Gene3D" id="3.30.70.20">
    <property type="match status" value="1"/>
</dbReference>
<sequence length="365" mass="40617">MAALLEPPVATPQRTKKKLVRRAAPDRSQLIRHSVQGTFLLLNLWIGAQFYRWVSYYKGGGTGSYVSRPAGVEGWLPIAGLMNTKYLFVTGHVPTIHPAAMYLFLGFVLMSVLLKRAFCAWLCPVGFASEILWRVGQKLFGRSLTLPRWADIALRSLKYMLLALFVGVIGWMSAEMLEGFMSTPFGIVLDVKMMDFFWNMSRTALIVLIALAGLSLMVQNFWCRYLCPYGALLGIAAIVSPVKIRRDEQACIDCGRCSKACPSHLAVDKLVQVQSVECSACMLCLASCPAENALQLALPPRKAETSQQRWSRRAVHPLALTAVLAYIFFGAVLWARTTDHWQTHILGAVYLRLVPHAEELGHPGM</sequence>
<name>A0A1H5SS13_9BACT</name>
<dbReference type="PROSITE" id="PS51379">
    <property type="entry name" value="4FE4S_FER_2"/>
    <property type="match status" value="1"/>
</dbReference>